<feature type="transmembrane region" description="Helical" evidence="1">
    <location>
        <begin position="50"/>
        <end position="71"/>
    </location>
</feature>
<keyword evidence="1" id="KW-0472">Membrane</keyword>
<dbReference type="EMBL" id="JAGFBR010000017">
    <property type="protein sequence ID" value="KAH0452511.1"/>
    <property type="molecule type" value="Genomic_DNA"/>
</dbReference>
<dbReference type="AlphaFoldDB" id="A0AAV7G8I1"/>
<keyword evidence="1" id="KW-0812">Transmembrane</keyword>
<dbReference type="GO" id="GO:0016020">
    <property type="term" value="C:membrane"/>
    <property type="evidence" value="ECO:0007669"/>
    <property type="project" value="GOC"/>
</dbReference>
<dbReference type="PANTHER" id="PTHR28026">
    <property type="entry name" value="DUF962 DOMAIN PROTEIN (AFU_ORTHOLOGUE AFUA_8G05310)"/>
    <property type="match status" value="1"/>
</dbReference>
<sequence length="194" mass="22196">MTLKTLTIKPCPSISEKLTYQFETKMMKDILDLENHFSIYRAYHRNPMNIIIHNIFVWPIFFNSLILFYFTPPLFQLPFFGGLHINFAFLAVLFYSLFCIALDSKAGSLAALLCLLCWFGSQLLAASLGFSLAWKVVLASLLLSWMGQSIGHGVFEKQAPALLDNISLAFLMAPFFVLLEVFFPYIYIFIYSTN</sequence>
<dbReference type="Pfam" id="PF06127">
    <property type="entry name" value="Mpo1-like"/>
    <property type="match status" value="1"/>
</dbReference>
<evidence type="ECO:0000313" key="3">
    <source>
        <dbReference type="Proteomes" id="UP000775213"/>
    </source>
</evidence>
<gene>
    <name evidence="2" type="ORF">IEQ34_019810</name>
</gene>
<reference evidence="2 3" key="1">
    <citation type="journal article" date="2021" name="Hortic Res">
        <title>Chromosome-scale assembly of the Dendrobium chrysotoxum genome enhances the understanding of orchid evolution.</title>
        <authorList>
            <person name="Zhang Y."/>
            <person name="Zhang G.Q."/>
            <person name="Zhang D."/>
            <person name="Liu X.D."/>
            <person name="Xu X.Y."/>
            <person name="Sun W.H."/>
            <person name="Yu X."/>
            <person name="Zhu X."/>
            <person name="Wang Z.W."/>
            <person name="Zhao X."/>
            <person name="Zhong W.Y."/>
            <person name="Chen H."/>
            <person name="Yin W.L."/>
            <person name="Huang T."/>
            <person name="Niu S.C."/>
            <person name="Liu Z.J."/>
        </authorList>
    </citation>
    <scope>NUCLEOTIDE SEQUENCE [LARGE SCALE GENOMIC DNA]</scope>
    <source>
        <strain evidence="2">Lindl</strain>
    </source>
</reference>
<protein>
    <submittedName>
        <fullName evidence="2">Uncharacterized protein</fullName>
    </submittedName>
</protein>
<dbReference type="Proteomes" id="UP000775213">
    <property type="component" value="Unassembled WGS sequence"/>
</dbReference>
<name>A0AAV7G8I1_DENCH</name>
<comment type="caution">
    <text evidence="2">The sequence shown here is derived from an EMBL/GenBank/DDBJ whole genome shotgun (WGS) entry which is preliminary data.</text>
</comment>
<proteinExistence type="predicted"/>
<dbReference type="GO" id="GO:0005783">
    <property type="term" value="C:endoplasmic reticulum"/>
    <property type="evidence" value="ECO:0007669"/>
    <property type="project" value="TreeGrafter"/>
</dbReference>
<accession>A0AAV7G8I1</accession>
<dbReference type="PANTHER" id="PTHR28026:SF9">
    <property type="entry name" value="2-HYDROXY-PALMITIC ACID DIOXYGENASE MPO1"/>
    <property type="match status" value="1"/>
</dbReference>
<dbReference type="InterPro" id="IPR009305">
    <property type="entry name" value="Mpo1-like"/>
</dbReference>
<keyword evidence="3" id="KW-1185">Reference proteome</keyword>
<keyword evidence="1" id="KW-1133">Transmembrane helix</keyword>
<evidence type="ECO:0000256" key="1">
    <source>
        <dbReference type="SAM" id="Phobius"/>
    </source>
</evidence>
<feature type="transmembrane region" description="Helical" evidence="1">
    <location>
        <begin position="167"/>
        <end position="190"/>
    </location>
</feature>
<feature type="transmembrane region" description="Helical" evidence="1">
    <location>
        <begin position="109"/>
        <end position="130"/>
    </location>
</feature>
<evidence type="ECO:0000313" key="2">
    <source>
        <dbReference type="EMBL" id="KAH0452511.1"/>
    </source>
</evidence>
<organism evidence="2 3">
    <name type="scientific">Dendrobium chrysotoxum</name>
    <name type="common">Orchid</name>
    <dbReference type="NCBI Taxonomy" id="161865"/>
    <lineage>
        <taxon>Eukaryota</taxon>
        <taxon>Viridiplantae</taxon>
        <taxon>Streptophyta</taxon>
        <taxon>Embryophyta</taxon>
        <taxon>Tracheophyta</taxon>
        <taxon>Spermatophyta</taxon>
        <taxon>Magnoliopsida</taxon>
        <taxon>Liliopsida</taxon>
        <taxon>Asparagales</taxon>
        <taxon>Orchidaceae</taxon>
        <taxon>Epidendroideae</taxon>
        <taxon>Malaxideae</taxon>
        <taxon>Dendrobiinae</taxon>
        <taxon>Dendrobium</taxon>
    </lineage>
</organism>
<feature type="transmembrane region" description="Helical" evidence="1">
    <location>
        <begin position="83"/>
        <end position="102"/>
    </location>
</feature>
<dbReference type="GO" id="GO:0046521">
    <property type="term" value="P:sphingoid catabolic process"/>
    <property type="evidence" value="ECO:0007669"/>
    <property type="project" value="TreeGrafter"/>
</dbReference>